<dbReference type="GO" id="GO:0006313">
    <property type="term" value="P:DNA transposition"/>
    <property type="evidence" value="ECO:0007669"/>
    <property type="project" value="InterPro"/>
</dbReference>
<accession>A0A1Y3XW14</accession>
<dbReference type="GO" id="GO:0004803">
    <property type="term" value="F:transposase activity"/>
    <property type="evidence" value="ECO:0007669"/>
    <property type="project" value="InterPro"/>
</dbReference>
<feature type="domain" description="Transposase IS200-like" evidence="1">
    <location>
        <begin position="9"/>
        <end position="123"/>
    </location>
</feature>
<dbReference type="Pfam" id="PF01797">
    <property type="entry name" value="Y1_Tnp"/>
    <property type="match status" value="1"/>
</dbReference>
<protein>
    <recommendedName>
        <fullName evidence="1">Transposase IS200-like domain-containing protein</fullName>
    </recommendedName>
</protein>
<evidence type="ECO:0000259" key="1">
    <source>
        <dbReference type="SMART" id="SM01321"/>
    </source>
</evidence>
<gene>
    <name evidence="2" type="ORF">B5G02_08615</name>
</gene>
<dbReference type="EMBL" id="NFIE01000021">
    <property type="protein sequence ID" value="OUN86230.1"/>
    <property type="molecule type" value="Genomic_DNA"/>
</dbReference>
<keyword evidence="3" id="KW-1185">Reference proteome</keyword>
<comment type="caution">
    <text evidence="2">The sequence shown here is derived from an EMBL/GenBank/DDBJ whole genome shotgun (WGS) entry which is preliminary data.</text>
</comment>
<dbReference type="OrthoDB" id="9814067at2"/>
<dbReference type="PANTHER" id="PTHR34322">
    <property type="entry name" value="TRANSPOSASE, Y1_TNP DOMAIN-CONTAINING"/>
    <property type="match status" value="1"/>
</dbReference>
<dbReference type="SMART" id="SM01321">
    <property type="entry name" value="Y1_Tnp"/>
    <property type="match status" value="1"/>
</dbReference>
<sequence>MPSAPRRIAESGLYHVVARGNGKQVIFTDDRDREAFLAYLERFMREDEIALIAWCLMDNHVHLIVEDTEQRLPHAMGGVLGAYAKYFNQKTGHVGSVFQPRFFSEAIEGDERLIAAVRYVHINPEKAGICEAAHYPWSSYREYAGGAGEGAGAGEGTGEGLCATGLVLGLLGGPEGFSELCSGASAADVGFEGSVKLSSDEALEVANRVVRALGCPDVFAVKSLPIPRRNAVVAALRGNCLTIKQIERLTGLGSGVIARIK</sequence>
<dbReference type="SUPFAM" id="SSF143422">
    <property type="entry name" value="Transposase IS200-like"/>
    <property type="match status" value="1"/>
</dbReference>
<dbReference type="AlphaFoldDB" id="A0A1Y3XW14"/>
<dbReference type="InterPro" id="IPR002686">
    <property type="entry name" value="Transposase_17"/>
</dbReference>
<dbReference type="Proteomes" id="UP000195781">
    <property type="component" value="Unassembled WGS sequence"/>
</dbReference>
<evidence type="ECO:0000313" key="2">
    <source>
        <dbReference type="EMBL" id="OUN86230.1"/>
    </source>
</evidence>
<proteinExistence type="predicted"/>
<dbReference type="GO" id="GO:0003677">
    <property type="term" value="F:DNA binding"/>
    <property type="evidence" value="ECO:0007669"/>
    <property type="project" value="InterPro"/>
</dbReference>
<dbReference type="PANTHER" id="PTHR34322:SF2">
    <property type="entry name" value="TRANSPOSASE IS200-LIKE DOMAIN-CONTAINING PROTEIN"/>
    <property type="match status" value="1"/>
</dbReference>
<dbReference type="RefSeq" id="WP_094335918.1">
    <property type="nucleotide sequence ID" value="NZ_NFIE01000021.1"/>
</dbReference>
<organism evidence="2 3">
    <name type="scientific">[Collinsella] massiliensis</name>
    <dbReference type="NCBI Taxonomy" id="1232426"/>
    <lineage>
        <taxon>Bacteria</taxon>
        <taxon>Bacillati</taxon>
        <taxon>Actinomycetota</taxon>
        <taxon>Coriobacteriia</taxon>
        <taxon>Coriobacteriales</taxon>
        <taxon>Coriobacteriaceae</taxon>
        <taxon>Enorma</taxon>
    </lineage>
</organism>
<dbReference type="InterPro" id="IPR036515">
    <property type="entry name" value="Transposase_17_sf"/>
</dbReference>
<reference evidence="3" key="1">
    <citation type="submission" date="2017-04" db="EMBL/GenBank/DDBJ databases">
        <title>Function of individual gut microbiota members based on whole genome sequencing of pure cultures obtained from chicken caecum.</title>
        <authorList>
            <person name="Medvecky M."/>
            <person name="Cejkova D."/>
            <person name="Polansky O."/>
            <person name="Karasova D."/>
            <person name="Kubasova T."/>
            <person name="Cizek A."/>
            <person name="Rychlik I."/>
        </authorList>
    </citation>
    <scope>NUCLEOTIDE SEQUENCE [LARGE SCALE GENOMIC DNA]</scope>
    <source>
        <strain evidence="3">An5</strain>
    </source>
</reference>
<evidence type="ECO:0000313" key="3">
    <source>
        <dbReference type="Proteomes" id="UP000195781"/>
    </source>
</evidence>
<dbReference type="Gene3D" id="3.30.70.1290">
    <property type="entry name" value="Transposase IS200-like"/>
    <property type="match status" value="1"/>
</dbReference>
<name>A0A1Y3XW14_9ACTN</name>